<dbReference type="SUPFAM" id="SSF49503">
    <property type="entry name" value="Cupredoxins"/>
    <property type="match status" value="2"/>
</dbReference>
<feature type="domain" description="Plastocyanin-like" evidence="2">
    <location>
        <begin position="81"/>
        <end position="188"/>
    </location>
</feature>
<dbReference type="HOGENOM" id="CLU_049592_0_0_6"/>
<feature type="chain" id="PRO_5003445583" evidence="1">
    <location>
        <begin position="35"/>
        <end position="447"/>
    </location>
</feature>
<proteinExistence type="predicted"/>
<dbReference type="Proteomes" id="UP000004664">
    <property type="component" value="Unassembled WGS sequence"/>
</dbReference>
<dbReference type="Gene3D" id="2.60.40.420">
    <property type="entry name" value="Cupredoxins - blue copper proteins"/>
    <property type="match status" value="1"/>
</dbReference>
<evidence type="ECO:0000313" key="4">
    <source>
        <dbReference type="Proteomes" id="UP000004664"/>
    </source>
</evidence>
<dbReference type="STRING" id="697282.Mettu_2042"/>
<dbReference type="Pfam" id="PF07732">
    <property type="entry name" value="Cu-oxidase_3"/>
    <property type="match status" value="1"/>
</dbReference>
<dbReference type="GO" id="GO:0005507">
    <property type="term" value="F:copper ion binding"/>
    <property type="evidence" value="ECO:0007669"/>
    <property type="project" value="InterPro"/>
</dbReference>
<gene>
    <name evidence="3" type="ORF">Mettu_2042</name>
</gene>
<protein>
    <submittedName>
        <fullName evidence="3">Multicopper oxidase type 3</fullName>
    </submittedName>
</protein>
<dbReference type="InterPro" id="IPR008972">
    <property type="entry name" value="Cupredoxin"/>
</dbReference>
<dbReference type="OrthoDB" id="9757546at2"/>
<sequence length="447" mass="48610" precursor="true">MNTSTFKQLSRQLATPLAVAISSLLVGLPTMVMADPLGVACTNGTSPNPSFNLTTQTGDIQLPDGNTMYMWGYSVQGQSFQHPGPVLCVNQGDTVTITLTNNLPEKVSIMFPGQTDILANGVPAQPEFTASRATSLTTTAPAQANNIPGVVQYSFVANLPGTYIYESGTNPQKQVRMGLFGTLIVRPTGTGGGSDHLYNRADSRFTTSDNSAGAGNWDEEFLALLSEIDPYQHWAVEVNPAANFNFNNYKPRYWLINGRGFPDSIADNAAAFLPNQPYGALARVHPYGAPAHPYPGAIRYLNVGSEDYPFHPHGNNGSVVGRDGRSLETATGDDVSFEKFIVPVGPGQTWDVLFSWHDAEHYSPDNPVDINIPQIANQFFGQFYNFSPYLGVQGQQPPNWSTLNTCGEYYIISHNHALYQITSWGVNMTGPITYMRVDPPLPNSCAQ</sequence>
<accession>G3IXE2</accession>
<evidence type="ECO:0000313" key="3">
    <source>
        <dbReference type="EMBL" id="EGW23199.1"/>
    </source>
</evidence>
<dbReference type="AlphaFoldDB" id="G3IXE2"/>
<dbReference type="EMBL" id="JH109152">
    <property type="protein sequence ID" value="EGW23199.1"/>
    <property type="molecule type" value="Genomic_DNA"/>
</dbReference>
<organism evidence="3 4">
    <name type="scientific">Methylobacter tundripaludum (strain ATCC BAA-1195 / DSM 17260 / SV96)</name>
    <dbReference type="NCBI Taxonomy" id="697282"/>
    <lineage>
        <taxon>Bacteria</taxon>
        <taxon>Pseudomonadati</taxon>
        <taxon>Pseudomonadota</taxon>
        <taxon>Gammaproteobacteria</taxon>
        <taxon>Methylococcales</taxon>
        <taxon>Methylococcaceae</taxon>
        <taxon>Methylobacter</taxon>
    </lineage>
</organism>
<reference evidence="3 4" key="1">
    <citation type="submission" date="2011-06" db="EMBL/GenBank/DDBJ databases">
        <title>Genomic sequence of Methylobacter tundripaludum SV96.</title>
        <authorList>
            <consortium name="US DOE Joint Genome Institute"/>
            <person name="Lucas S."/>
            <person name="Han J."/>
            <person name="Lapidus A."/>
            <person name="Cheng J.-F."/>
            <person name="Goodwin L."/>
            <person name="Pitluck S."/>
            <person name="Held B."/>
            <person name="Detter J.C."/>
            <person name="Han C."/>
            <person name="Tapia R."/>
            <person name="Land M."/>
            <person name="Hauser L."/>
            <person name="Kyrpides N."/>
            <person name="Ivanova N."/>
            <person name="Ovchinnikova G."/>
            <person name="Pagani I."/>
            <person name="Klotz M.G."/>
            <person name="Dispirito A.A."/>
            <person name="Murrell J.C."/>
            <person name="Dunfield P."/>
            <person name="Kalyuzhnaya M.G."/>
            <person name="Svenning M."/>
            <person name="Trotsenko Y.A."/>
            <person name="Stein L.Y."/>
            <person name="Woyke T."/>
        </authorList>
    </citation>
    <scope>NUCLEOTIDE SEQUENCE [LARGE SCALE GENOMIC DNA]</scope>
    <source>
        <strain evidence="4">ATCC BAA-1195 / DSM 17260 / SV96</strain>
    </source>
</reference>
<dbReference type="eggNOG" id="COG2132">
    <property type="taxonomic scope" value="Bacteria"/>
</dbReference>
<evidence type="ECO:0000256" key="1">
    <source>
        <dbReference type="SAM" id="SignalP"/>
    </source>
</evidence>
<keyword evidence="1" id="KW-0732">Signal</keyword>
<keyword evidence="4" id="KW-1185">Reference proteome</keyword>
<dbReference type="InterPro" id="IPR011707">
    <property type="entry name" value="Cu-oxidase-like_N"/>
</dbReference>
<feature type="signal peptide" evidence="1">
    <location>
        <begin position="1"/>
        <end position="34"/>
    </location>
</feature>
<dbReference type="RefSeq" id="WP_006891318.1">
    <property type="nucleotide sequence ID" value="NZ_JH109152.1"/>
</dbReference>
<evidence type="ECO:0000259" key="2">
    <source>
        <dbReference type="Pfam" id="PF07732"/>
    </source>
</evidence>
<name>G3IXE2_METTV</name>